<feature type="binding site" evidence="7">
    <location>
        <position position="129"/>
    </location>
    <ligand>
        <name>Fe-coproporphyrin III</name>
        <dbReference type="ChEBI" id="CHEBI:68438"/>
    </ligand>
</feature>
<evidence type="ECO:0000256" key="6">
    <source>
        <dbReference type="ARBA" id="ARBA00024536"/>
    </source>
</evidence>
<reference evidence="9 10" key="1">
    <citation type="submission" date="2016-10" db="EMBL/GenBank/DDBJ databases">
        <authorList>
            <person name="de Groot N.N."/>
        </authorList>
    </citation>
    <scope>NUCLEOTIDE SEQUENCE [LARGE SCALE GENOMIC DNA]</scope>
    <source>
        <strain evidence="9 10">DSM 21800</strain>
    </source>
</reference>
<dbReference type="Proteomes" id="UP000199103">
    <property type="component" value="Chromosome I"/>
</dbReference>
<dbReference type="AlphaFoldDB" id="A0A1H1M827"/>
<gene>
    <name evidence="7" type="primary">cpfC</name>
    <name evidence="9" type="ORF">SAMN04489812_0040</name>
</gene>
<evidence type="ECO:0000256" key="7">
    <source>
        <dbReference type="HAMAP-Rule" id="MF_00323"/>
    </source>
</evidence>
<comment type="catalytic activity">
    <reaction evidence="6">
        <text>Fe-coproporphyrin III + 2 H(+) = coproporphyrin III + Fe(2+)</text>
        <dbReference type="Rhea" id="RHEA:49572"/>
        <dbReference type="ChEBI" id="CHEBI:15378"/>
        <dbReference type="ChEBI" id="CHEBI:29033"/>
        <dbReference type="ChEBI" id="CHEBI:68438"/>
        <dbReference type="ChEBI" id="CHEBI:131725"/>
        <dbReference type="EC" id="4.99.1.9"/>
    </reaction>
    <physiologicalReaction direction="right-to-left" evidence="6">
        <dbReference type="Rhea" id="RHEA:49574"/>
    </physiologicalReaction>
</comment>
<organism evidence="9 10">
    <name type="scientific">Microlunatus soli</name>
    <dbReference type="NCBI Taxonomy" id="630515"/>
    <lineage>
        <taxon>Bacteria</taxon>
        <taxon>Bacillati</taxon>
        <taxon>Actinomycetota</taxon>
        <taxon>Actinomycetes</taxon>
        <taxon>Propionibacteriales</taxon>
        <taxon>Propionibacteriaceae</taxon>
        <taxon>Microlunatus</taxon>
    </lineage>
</organism>
<dbReference type="STRING" id="630515.SAMN04489812_0040"/>
<comment type="function">
    <text evidence="7">Involved in coproporphyrin-dependent heme b biosynthesis. Catalyzes the insertion of ferrous iron into coproporphyrin III to form Fe-coproporphyrin III.</text>
</comment>
<protein>
    <recommendedName>
        <fullName evidence="7">Coproporphyrin III ferrochelatase</fullName>
        <ecNumber evidence="7">4.99.1.9</ecNumber>
    </recommendedName>
</protein>
<proteinExistence type="inferred from homology"/>
<keyword evidence="5 7" id="KW-0627">Porphyrin biosynthesis</keyword>
<keyword evidence="4 7" id="KW-0456">Lyase</keyword>
<dbReference type="InterPro" id="IPR001015">
    <property type="entry name" value="Ferrochelatase"/>
</dbReference>
<dbReference type="GO" id="GO:0004325">
    <property type="term" value="F:ferrochelatase activity"/>
    <property type="evidence" value="ECO:0007669"/>
    <property type="project" value="UniProtKB-UniRule"/>
</dbReference>
<evidence type="ECO:0000256" key="1">
    <source>
        <dbReference type="ARBA" id="ARBA00004744"/>
    </source>
</evidence>
<dbReference type="Gene3D" id="3.40.50.1400">
    <property type="match status" value="2"/>
</dbReference>
<evidence type="ECO:0000256" key="3">
    <source>
        <dbReference type="ARBA" id="ARBA00023133"/>
    </source>
</evidence>
<dbReference type="EMBL" id="LT629772">
    <property type="protein sequence ID" value="SDR82886.1"/>
    <property type="molecule type" value="Genomic_DNA"/>
</dbReference>
<dbReference type="EC" id="4.99.1.9" evidence="7"/>
<evidence type="ECO:0000256" key="8">
    <source>
        <dbReference type="RuleBase" id="RU004185"/>
    </source>
</evidence>
<dbReference type="GO" id="GO:0005737">
    <property type="term" value="C:cytoplasm"/>
    <property type="evidence" value="ECO:0007669"/>
    <property type="project" value="UniProtKB-SubCell"/>
</dbReference>
<keyword evidence="2 7" id="KW-0408">Iron</keyword>
<dbReference type="InterPro" id="IPR033659">
    <property type="entry name" value="Ferrochelatase_N"/>
</dbReference>
<comment type="similarity">
    <text evidence="7 8">Belongs to the ferrochelatase family.</text>
</comment>
<feature type="binding site" evidence="7">
    <location>
        <position position="60"/>
    </location>
    <ligand>
        <name>Fe-coproporphyrin III</name>
        <dbReference type="ChEBI" id="CHEBI:68438"/>
    </ligand>
</feature>
<evidence type="ECO:0000313" key="9">
    <source>
        <dbReference type="EMBL" id="SDR82886.1"/>
    </source>
</evidence>
<dbReference type="Pfam" id="PF00762">
    <property type="entry name" value="Ferrochelatase"/>
    <property type="match status" value="1"/>
</dbReference>
<dbReference type="CDD" id="cd00419">
    <property type="entry name" value="Ferrochelatase_C"/>
    <property type="match status" value="1"/>
</dbReference>
<feature type="binding site" evidence="7">
    <location>
        <position position="188"/>
    </location>
    <ligand>
        <name>Fe(2+)</name>
        <dbReference type="ChEBI" id="CHEBI:29033"/>
    </ligand>
</feature>
<dbReference type="PANTHER" id="PTHR11108:SF1">
    <property type="entry name" value="FERROCHELATASE, MITOCHONDRIAL"/>
    <property type="match status" value="1"/>
</dbReference>
<evidence type="ECO:0000256" key="5">
    <source>
        <dbReference type="ARBA" id="ARBA00023244"/>
    </source>
</evidence>
<dbReference type="NCBIfam" id="NF000689">
    <property type="entry name" value="PRK00035.2-1"/>
    <property type="match status" value="1"/>
</dbReference>
<comment type="pathway">
    <text evidence="1 7">Porphyrin-containing compound metabolism; protoheme biosynthesis.</text>
</comment>
<sequence>MVTTTPELDPYDALVLVSFGGPEKPEDVVPFLRNVTRGRGIPDERLEEVGEHYYSFGGKSPINDQCRALLAALRSELDRRGIDTPIGWGNRNWEPYLTDTLTSLDRAGHRRVLAITTSAYPSYSSCRQYRENLYDAAQDTALQVDRIRQYATHPGFVTASVDATNAALDQLRAAGADVDGTRLIFVTHSIPTAMEDASRQATRGYVGWHRAVADEVARQVSAERGTDYRWDLAYCSRSGPPTQPWLEPDVNDHLAACRDDGVASVVLVPIGFISDHMEVIYDLDTEAAATAEKLGLGFVRAATAGTHPAFVGALVDLALERAAAARGETPQRPVIPGAEVGADVCAADCCLNLRQPDRPALCQR</sequence>
<evidence type="ECO:0000256" key="4">
    <source>
        <dbReference type="ARBA" id="ARBA00023239"/>
    </source>
</evidence>
<name>A0A1H1M827_9ACTN</name>
<keyword evidence="7" id="KW-0479">Metal-binding</keyword>
<dbReference type="UniPathway" id="UPA00252"/>
<keyword evidence="7" id="KW-0963">Cytoplasm</keyword>
<comment type="subcellular location">
    <subcellularLocation>
        <location evidence="7">Cytoplasm</location>
    </subcellularLocation>
</comment>
<feature type="binding site" evidence="7">
    <location>
        <position position="278"/>
    </location>
    <ligand>
        <name>Fe(2+)</name>
        <dbReference type="ChEBI" id="CHEBI:29033"/>
    </ligand>
</feature>
<evidence type="ECO:0000256" key="2">
    <source>
        <dbReference type="ARBA" id="ARBA00023004"/>
    </source>
</evidence>
<dbReference type="GO" id="GO:0046872">
    <property type="term" value="F:metal ion binding"/>
    <property type="evidence" value="ECO:0007669"/>
    <property type="project" value="UniProtKB-KW"/>
</dbReference>
<keyword evidence="3 7" id="KW-0350">Heme biosynthesis</keyword>
<dbReference type="PANTHER" id="PTHR11108">
    <property type="entry name" value="FERROCHELATASE"/>
    <property type="match status" value="1"/>
</dbReference>
<comment type="caution">
    <text evidence="7">Lacks conserved residue(s) required for the propagation of feature annotation.</text>
</comment>
<dbReference type="InterPro" id="IPR033644">
    <property type="entry name" value="Ferrochelatase_C"/>
</dbReference>
<dbReference type="CDD" id="cd03411">
    <property type="entry name" value="Ferrochelatase_N"/>
    <property type="match status" value="1"/>
</dbReference>
<dbReference type="GO" id="GO:0006783">
    <property type="term" value="P:heme biosynthetic process"/>
    <property type="evidence" value="ECO:0007669"/>
    <property type="project" value="UniProtKB-UniRule"/>
</dbReference>
<evidence type="ECO:0000313" key="10">
    <source>
        <dbReference type="Proteomes" id="UP000199103"/>
    </source>
</evidence>
<dbReference type="HAMAP" id="MF_00323">
    <property type="entry name" value="Ferrochelatase"/>
    <property type="match status" value="1"/>
</dbReference>
<dbReference type="OrthoDB" id="9776380at2"/>
<keyword evidence="10" id="KW-1185">Reference proteome</keyword>
<accession>A0A1H1M827</accession>
<dbReference type="SUPFAM" id="SSF53800">
    <property type="entry name" value="Chelatase"/>
    <property type="match status" value="1"/>
</dbReference>